<dbReference type="GO" id="GO:0055070">
    <property type="term" value="P:copper ion homeostasis"/>
    <property type="evidence" value="ECO:0007669"/>
    <property type="project" value="TreeGrafter"/>
</dbReference>
<evidence type="ECO:0000259" key="9">
    <source>
        <dbReference type="PROSITE" id="PS50846"/>
    </source>
</evidence>
<dbReference type="GO" id="GO:0005507">
    <property type="term" value="F:copper ion binding"/>
    <property type="evidence" value="ECO:0007669"/>
    <property type="project" value="TreeGrafter"/>
</dbReference>
<dbReference type="PANTHER" id="PTHR43520">
    <property type="entry name" value="ATP7, ISOFORM B"/>
    <property type="match status" value="1"/>
</dbReference>
<dbReference type="InterPro" id="IPR001757">
    <property type="entry name" value="P_typ_ATPase"/>
</dbReference>
<reference evidence="10" key="1">
    <citation type="submission" date="2022-08" db="EMBL/GenBank/DDBJ databases">
        <authorList>
            <person name="Gutierrez-Valencia J."/>
        </authorList>
    </citation>
    <scope>NUCLEOTIDE SEQUENCE</scope>
</reference>
<evidence type="ECO:0000256" key="7">
    <source>
        <dbReference type="SAM" id="MobiDB-lite"/>
    </source>
</evidence>
<dbReference type="SUPFAM" id="SSF81665">
    <property type="entry name" value="Calcium ATPase, transmembrane domain M"/>
    <property type="match status" value="1"/>
</dbReference>
<name>A0AAV0MQI8_9ROSI</name>
<dbReference type="InterPro" id="IPR036163">
    <property type="entry name" value="HMA_dom_sf"/>
</dbReference>
<evidence type="ECO:0000256" key="5">
    <source>
        <dbReference type="ARBA" id="ARBA00022989"/>
    </source>
</evidence>
<dbReference type="FunFam" id="2.70.150.10:FF:000002">
    <property type="entry name" value="Copper-transporting ATPase 1, putative"/>
    <property type="match status" value="1"/>
</dbReference>
<dbReference type="PROSITE" id="PS50846">
    <property type="entry name" value="HMA_2"/>
    <property type="match status" value="1"/>
</dbReference>
<dbReference type="InterPro" id="IPR008250">
    <property type="entry name" value="ATPase_P-typ_transduc_dom_A_sf"/>
</dbReference>
<gene>
    <name evidence="10" type="ORF">LITE_LOCUS29751</name>
</gene>
<feature type="transmembrane region" description="Helical" evidence="8">
    <location>
        <begin position="457"/>
        <end position="475"/>
    </location>
</feature>
<dbReference type="Pfam" id="PF00403">
    <property type="entry name" value="HMA"/>
    <property type="match status" value="1"/>
</dbReference>
<feature type="region of interest" description="Disordered" evidence="7">
    <location>
        <begin position="61"/>
        <end position="80"/>
    </location>
</feature>
<evidence type="ECO:0000256" key="2">
    <source>
        <dbReference type="ARBA" id="ARBA00022692"/>
    </source>
</evidence>
<keyword evidence="4" id="KW-1278">Translocase</keyword>
<evidence type="ECO:0000256" key="6">
    <source>
        <dbReference type="ARBA" id="ARBA00023136"/>
    </source>
</evidence>
<keyword evidence="6 8" id="KW-0472">Membrane</keyword>
<evidence type="ECO:0000313" key="11">
    <source>
        <dbReference type="Proteomes" id="UP001154282"/>
    </source>
</evidence>
<dbReference type="SUPFAM" id="SSF81653">
    <property type="entry name" value="Calcium ATPase, transduction domain A"/>
    <property type="match status" value="1"/>
</dbReference>
<dbReference type="EMBL" id="CAMGYJ010000007">
    <property type="protein sequence ID" value="CAI0448336.1"/>
    <property type="molecule type" value="Genomic_DNA"/>
</dbReference>
<evidence type="ECO:0000256" key="1">
    <source>
        <dbReference type="ARBA" id="ARBA00004370"/>
    </source>
</evidence>
<dbReference type="Pfam" id="PF00122">
    <property type="entry name" value="E1-E2_ATPase"/>
    <property type="match status" value="1"/>
</dbReference>
<comment type="subcellular location">
    <subcellularLocation>
        <location evidence="1">Membrane</location>
    </subcellularLocation>
</comment>
<dbReference type="NCBIfam" id="TIGR01494">
    <property type="entry name" value="ATPase_P-type"/>
    <property type="match status" value="1"/>
</dbReference>
<dbReference type="InterPro" id="IPR023298">
    <property type="entry name" value="ATPase_P-typ_TM_dom_sf"/>
</dbReference>
<keyword evidence="5 8" id="KW-1133">Transmembrane helix</keyword>
<dbReference type="GO" id="GO:0005524">
    <property type="term" value="F:ATP binding"/>
    <property type="evidence" value="ECO:0007669"/>
    <property type="project" value="InterPro"/>
</dbReference>
<organism evidence="10 11">
    <name type="scientific">Linum tenue</name>
    <dbReference type="NCBI Taxonomy" id="586396"/>
    <lineage>
        <taxon>Eukaryota</taxon>
        <taxon>Viridiplantae</taxon>
        <taxon>Streptophyta</taxon>
        <taxon>Embryophyta</taxon>
        <taxon>Tracheophyta</taxon>
        <taxon>Spermatophyta</taxon>
        <taxon>Magnoliopsida</taxon>
        <taxon>eudicotyledons</taxon>
        <taxon>Gunneridae</taxon>
        <taxon>Pentapetalae</taxon>
        <taxon>rosids</taxon>
        <taxon>fabids</taxon>
        <taxon>Malpighiales</taxon>
        <taxon>Linaceae</taxon>
        <taxon>Linum</taxon>
    </lineage>
</organism>
<dbReference type="CDD" id="cd00371">
    <property type="entry name" value="HMA"/>
    <property type="match status" value="1"/>
</dbReference>
<accession>A0AAV0MQI8</accession>
<keyword evidence="11" id="KW-1185">Reference proteome</keyword>
<keyword evidence="3" id="KW-0479">Metal-binding</keyword>
<dbReference type="GO" id="GO:0016020">
    <property type="term" value="C:membrane"/>
    <property type="evidence" value="ECO:0007669"/>
    <property type="project" value="UniProtKB-SubCell"/>
</dbReference>
<dbReference type="SUPFAM" id="SSF55008">
    <property type="entry name" value="HMA, heavy metal-associated domain"/>
    <property type="match status" value="1"/>
</dbReference>
<evidence type="ECO:0000256" key="3">
    <source>
        <dbReference type="ARBA" id="ARBA00022723"/>
    </source>
</evidence>
<comment type="caution">
    <text evidence="10">The sequence shown here is derived from an EMBL/GenBank/DDBJ whole genome shotgun (WGS) entry which is preliminary data.</text>
</comment>
<feature type="compositionally biased region" description="Basic and acidic residues" evidence="7">
    <location>
        <begin position="65"/>
        <end position="79"/>
    </location>
</feature>
<dbReference type="Gene3D" id="2.70.150.10">
    <property type="entry name" value="Calcium-transporting ATPase, cytoplasmic transduction domain A"/>
    <property type="match status" value="1"/>
</dbReference>
<keyword evidence="2 8" id="KW-0812">Transmembrane</keyword>
<dbReference type="GO" id="GO:0016887">
    <property type="term" value="F:ATP hydrolysis activity"/>
    <property type="evidence" value="ECO:0007669"/>
    <property type="project" value="InterPro"/>
</dbReference>
<dbReference type="Gene3D" id="3.30.70.100">
    <property type="match status" value="1"/>
</dbReference>
<evidence type="ECO:0000256" key="4">
    <source>
        <dbReference type="ARBA" id="ARBA00022967"/>
    </source>
</evidence>
<dbReference type="InterPro" id="IPR059000">
    <property type="entry name" value="ATPase_P-type_domA"/>
</dbReference>
<evidence type="ECO:0000256" key="8">
    <source>
        <dbReference type="SAM" id="Phobius"/>
    </source>
</evidence>
<evidence type="ECO:0000313" key="10">
    <source>
        <dbReference type="EMBL" id="CAI0448336.1"/>
    </source>
</evidence>
<sequence>MVATELLRLSVTPFPKFCHGQSQRLLFYHVDHNAQLTKRRRFLLLRRQRVLPNLSISSSLQTKPELQDSRIEPRERPKDSPILLDVSGMMCGACVSRVKSVLSSDDRVESAVVNMLTETAAVKLRPEAVESDTPTNLADSLARRLTDCGFESKRRVSGMGVAGNVKKWREMVERKEQMLVNSRNRVLFAWTLVALCCGSHGSHILHSFGIHLAHGSFFDVLHNSYVKGGFAAGALLGPGRDLLFDGLVAFKKGSPNMNSLVGFGSIAAFLISAVSLLNPGLQWDASFFDEPVMLLGFVLLGRSLEERARIRASSDMNELLSLVSTQSRLVVTSSDNSTRADTVLGSDAICAEVPTDDVRVGDALLVLPGETIPVDGKVVAGRSVVDESMLTGESLPVYKEEGLKVSAGTINWDGPLRIEASSTGSNSTISRIVSMVEDAQGREAPVQRLADAIAGPFVYSIMTISAATFAFWYYIGARIFPDVLLNDIAGPDGDPLLLSLKLAVDVLVVSCPCALGLATPTAILVGTSLGTVSHLLSSHKGMLFTRQIRNDMACYKI</sequence>
<dbReference type="InterPro" id="IPR006121">
    <property type="entry name" value="HMA_dom"/>
</dbReference>
<proteinExistence type="predicted"/>
<feature type="domain" description="HMA" evidence="9">
    <location>
        <begin position="80"/>
        <end position="153"/>
    </location>
</feature>
<dbReference type="PANTHER" id="PTHR43520:SF19">
    <property type="entry name" value="COPPER-TRANSPORTING ATPASE PAA2, CHLOROPLASTIC"/>
    <property type="match status" value="1"/>
</dbReference>
<dbReference type="Proteomes" id="UP001154282">
    <property type="component" value="Unassembled WGS sequence"/>
</dbReference>
<dbReference type="GO" id="GO:0043682">
    <property type="term" value="F:P-type divalent copper transporter activity"/>
    <property type="evidence" value="ECO:0007669"/>
    <property type="project" value="TreeGrafter"/>
</dbReference>
<protein>
    <recommendedName>
        <fullName evidence="9">HMA domain-containing protein</fullName>
    </recommendedName>
</protein>
<dbReference type="AlphaFoldDB" id="A0AAV0MQI8"/>